<dbReference type="Proteomes" id="UP001352223">
    <property type="component" value="Unassembled WGS sequence"/>
</dbReference>
<evidence type="ECO:0000313" key="2">
    <source>
        <dbReference type="EMBL" id="MEB3965236.1"/>
    </source>
</evidence>
<evidence type="ECO:0000313" key="3">
    <source>
        <dbReference type="Proteomes" id="UP001352223"/>
    </source>
</evidence>
<evidence type="ECO:0000256" key="1">
    <source>
        <dbReference type="SAM" id="Phobius"/>
    </source>
</evidence>
<proteinExistence type="predicted"/>
<keyword evidence="1" id="KW-0812">Transmembrane</keyword>
<gene>
    <name evidence="2" type="ORF">OKJ48_34175</name>
</gene>
<keyword evidence="1" id="KW-0472">Membrane</keyword>
<dbReference type="RefSeq" id="WP_324773323.1">
    <property type="nucleotide sequence ID" value="NZ_BAAATS010000002.1"/>
</dbReference>
<dbReference type="EMBL" id="JAOZYB010000326">
    <property type="protein sequence ID" value="MEB3965236.1"/>
    <property type="molecule type" value="Genomic_DNA"/>
</dbReference>
<organism evidence="2 3">
    <name type="scientific">Streptomyces kunmingensis</name>
    <dbReference type="NCBI Taxonomy" id="68225"/>
    <lineage>
        <taxon>Bacteria</taxon>
        <taxon>Bacillati</taxon>
        <taxon>Actinomycetota</taxon>
        <taxon>Actinomycetes</taxon>
        <taxon>Kitasatosporales</taxon>
        <taxon>Streptomycetaceae</taxon>
        <taxon>Streptomyces</taxon>
    </lineage>
</organism>
<name>A0ABU6CMQ9_9ACTN</name>
<keyword evidence="1" id="KW-1133">Transmembrane helix</keyword>
<comment type="caution">
    <text evidence="2">The sequence shown here is derived from an EMBL/GenBank/DDBJ whole genome shotgun (WGS) entry which is preliminary data.</text>
</comment>
<accession>A0ABU6CMQ9</accession>
<keyword evidence="3" id="KW-1185">Reference proteome</keyword>
<reference evidence="2 3" key="1">
    <citation type="submission" date="2022-10" db="EMBL/GenBank/DDBJ databases">
        <authorList>
            <person name="Xie J."/>
            <person name="Shen N."/>
        </authorList>
    </citation>
    <scope>NUCLEOTIDE SEQUENCE [LARGE SCALE GENOMIC DNA]</scope>
    <source>
        <strain evidence="2 3">DSM 41681</strain>
    </source>
</reference>
<protein>
    <submittedName>
        <fullName evidence="2">Uncharacterized protein</fullName>
    </submittedName>
</protein>
<sequence>MKALLWLILSVALIVNVSTSFAFDGVQQVLISVGTGLAALASGVVLFVTRRRRDYA</sequence>
<feature type="transmembrane region" description="Helical" evidence="1">
    <location>
        <begin position="32"/>
        <end position="49"/>
    </location>
</feature>